<proteinExistence type="inferred from homology"/>
<feature type="binding site" evidence="15">
    <location>
        <position position="115"/>
    </location>
    <ligand>
        <name>D-threo-isocitrate</name>
        <dbReference type="ChEBI" id="CHEBI:15562"/>
    </ligand>
</feature>
<evidence type="ECO:0000256" key="2">
    <source>
        <dbReference type="ARBA" id="ARBA00007769"/>
    </source>
</evidence>
<comment type="catalytic activity">
    <reaction evidence="13">
        <text>D-threo-isocitrate + NADP(+) = 2-oxoglutarate + CO2 + NADPH</text>
        <dbReference type="Rhea" id="RHEA:19629"/>
        <dbReference type="ChEBI" id="CHEBI:15562"/>
        <dbReference type="ChEBI" id="CHEBI:16526"/>
        <dbReference type="ChEBI" id="CHEBI:16810"/>
        <dbReference type="ChEBI" id="CHEBI:57783"/>
        <dbReference type="ChEBI" id="CHEBI:58349"/>
        <dbReference type="EC" id="1.1.1.42"/>
    </reaction>
</comment>
<evidence type="ECO:0000256" key="14">
    <source>
        <dbReference type="ARBA" id="ARBA00046127"/>
    </source>
</evidence>
<dbReference type="InterPro" id="IPR004439">
    <property type="entry name" value="Isocitrate_DH_NADP_dimer_prok"/>
</dbReference>
<dbReference type="Proteomes" id="UP000294937">
    <property type="component" value="Unassembled WGS sequence"/>
</dbReference>
<feature type="binding site" evidence="15">
    <location>
        <position position="119"/>
    </location>
    <ligand>
        <name>D-threo-isocitrate</name>
        <dbReference type="ChEBI" id="CHEBI:15562"/>
    </ligand>
</feature>
<comment type="subunit">
    <text evidence="3">Homodimer.</text>
</comment>
<sequence length="431" mass="47333">MARFDKLQSPTVGEKITVENGKLNVPNQPIIPFIEGDGIGPDIWAAAQRVLDAAVEKAYAGEKKIAWFEIFAGEKANEKYGEWLPNDTLEAIREYLVGIKGPLTTPVGGGMRSLNVALRQELDLYVCLRPVRYFEGVPSPVKRPQDVDMVIFRENSEDIYAGIEWEAETDEAKKVIRFLQEEMGVKKIRFPESSGIGIKPVSKDGTERLVKAAIEYAIEHKQKSVTLVHKGNIMKFTEGAFKNWGYAVAERDYADLVFTWAQYDRIKAEQGSAAANEAQAKAEAEGKIIVKDVIADAFLQQILTRPAEYDVIATLNLNGDYVSDALAAQVGGIGIAPGANINYKTGHAIFEATHGTAPKYAGLDKVNPGSVILSGVLMLEHLGWQEAADLIYGAMSKTITQKTVTYDFARLMEGATEVKCSEFGDHLISNL</sequence>
<keyword evidence="12 17" id="KW-0464">Manganese</keyword>
<gene>
    <name evidence="22" type="ORF">EDD58_101385</name>
</gene>
<dbReference type="GO" id="GO:0051287">
    <property type="term" value="F:NAD binding"/>
    <property type="evidence" value="ECO:0007669"/>
    <property type="project" value="InterPro"/>
</dbReference>
<evidence type="ECO:0000256" key="4">
    <source>
        <dbReference type="ARBA" id="ARBA00013013"/>
    </source>
</evidence>
<feature type="site" description="Critical for catalysis" evidence="18">
    <location>
        <position position="230"/>
    </location>
</feature>
<evidence type="ECO:0000256" key="6">
    <source>
        <dbReference type="ARBA" id="ARBA00022435"/>
    </source>
</evidence>
<feature type="modified residue" description="N6-acetyllysine" evidence="19">
    <location>
        <position position="142"/>
    </location>
</feature>
<evidence type="ECO:0000259" key="21">
    <source>
        <dbReference type="SMART" id="SM01329"/>
    </source>
</evidence>
<dbReference type="RefSeq" id="WP_131923133.1">
    <property type="nucleotide sequence ID" value="NZ_SMAG01000001.1"/>
</dbReference>
<dbReference type="InterPro" id="IPR024084">
    <property type="entry name" value="IsoPropMal-DH-like_dom"/>
</dbReference>
<feature type="binding site" evidence="16">
    <location>
        <position position="104"/>
    </location>
    <ligand>
        <name>NADP(+)</name>
        <dbReference type="ChEBI" id="CHEBI:58349"/>
    </ligand>
</feature>
<evidence type="ECO:0000256" key="18">
    <source>
        <dbReference type="PIRSR" id="PIRSR604439-4"/>
    </source>
</evidence>
<evidence type="ECO:0000256" key="10">
    <source>
        <dbReference type="ARBA" id="ARBA00022857"/>
    </source>
</evidence>
<dbReference type="SUPFAM" id="SSF53659">
    <property type="entry name" value="Isocitrate/Isopropylmalate dehydrogenase-like"/>
    <property type="match status" value="1"/>
</dbReference>
<feature type="binding site" evidence="15">
    <location>
        <position position="153"/>
    </location>
    <ligand>
        <name>D-threo-isocitrate</name>
        <dbReference type="ChEBI" id="CHEBI:15562"/>
    </ligand>
</feature>
<feature type="modified residue" description="Phosphoserine" evidence="19">
    <location>
        <position position="113"/>
    </location>
</feature>
<evidence type="ECO:0000313" key="23">
    <source>
        <dbReference type="Proteomes" id="UP000294937"/>
    </source>
</evidence>
<evidence type="ECO:0000256" key="17">
    <source>
        <dbReference type="PIRSR" id="PIRSR604439-3"/>
    </source>
</evidence>
<dbReference type="PROSITE" id="PS00470">
    <property type="entry name" value="IDH_IMDH"/>
    <property type="match status" value="1"/>
</dbReference>
<dbReference type="NCBIfam" id="NF005425">
    <property type="entry name" value="PRK07006.1"/>
    <property type="match status" value="1"/>
</dbReference>
<dbReference type="OrthoDB" id="9806254at2"/>
<feature type="binding site" evidence="16">
    <location>
        <position position="406"/>
    </location>
    <ligand>
        <name>NADP(+)</name>
        <dbReference type="ChEBI" id="CHEBI:58349"/>
    </ligand>
</feature>
<evidence type="ECO:0000256" key="9">
    <source>
        <dbReference type="ARBA" id="ARBA00022842"/>
    </source>
</evidence>
<keyword evidence="11" id="KW-0560">Oxidoreductase</keyword>
<name>A0A4R3LEH5_9BACL</name>
<dbReference type="InterPro" id="IPR019818">
    <property type="entry name" value="IsoCit/isopropylmalate_DH_CS"/>
</dbReference>
<evidence type="ECO:0000313" key="22">
    <source>
        <dbReference type="EMBL" id="TCS96744.1"/>
    </source>
</evidence>
<feature type="binding site" evidence="15">
    <location>
        <position position="113"/>
    </location>
    <ligand>
        <name>D-threo-isocitrate</name>
        <dbReference type="ChEBI" id="CHEBI:15562"/>
    </ligand>
</feature>
<feature type="binding site" evidence="17">
    <location>
        <position position="320"/>
    </location>
    <ligand>
        <name>Mg(2+)</name>
        <dbReference type="ChEBI" id="CHEBI:18420"/>
    </ligand>
</feature>
<evidence type="ECO:0000256" key="1">
    <source>
        <dbReference type="ARBA" id="ARBA00001936"/>
    </source>
</evidence>
<evidence type="ECO:0000256" key="19">
    <source>
        <dbReference type="PIRSR" id="PIRSR604439-5"/>
    </source>
</evidence>
<keyword evidence="9 17" id="KW-0460">Magnesium</keyword>
<accession>A0A4R3LEH5</accession>
<dbReference type="EMBL" id="SMAG01000001">
    <property type="protein sequence ID" value="TCS96744.1"/>
    <property type="molecule type" value="Genomic_DNA"/>
</dbReference>
<dbReference type="Gene3D" id="3.40.718.10">
    <property type="entry name" value="Isopropylmalate Dehydrogenase"/>
    <property type="match status" value="1"/>
</dbReference>
<dbReference type="GO" id="GO:0006099">
    <property type="term" value="P:tricarboxylic acid cycle"/>
    <property type="evidence" value="ECO:0007669"/>
    <property type="project" value="UniProtKB-UniRule"/>
</dbReference>
<protein>
    <recommendedName>
        <fullName evidence="5 20">Isocitrate dehydrogenase [NADP]</fullName>
        <ecNumber evidence="4 20">1.1.1.42</ecNumber>
    </recommendedName>
</protein>
<evidence type="ECO:0000256" key="5">
    <source>
        <dbReference type="ARBA" id="ARBA00019562"/>
    </source>
</evidence>
<evidence type="ECO:0000256" key="13">
    <source>
        <dbReference type="ARBA" id="ARBA00023554"/>
    </source>
</evidence>
<dbReference type="AlphaFoldDB" id="A0A4R3LEH5"/>
<dbReference type="GO" id="GO:0004450">
    <property type="term" value="F:isocitrate dehydrogenase (NADP+) activity"/>
    <property type="evidence" value="ECO:0007669"/>
    <property type="project" value="UniProtKB-UniRule"/>
</dbReference>
<keyword evidence="6 20" id="KW-0329">Glyoxylate bypass</keyword>
<keyword evidence="23" id="KW-1185">Reference proteome</keyword>
<evidence type="ECO:0000256" key="7">
    <source>
        <dbReference type="ARBA" id="ARBA00022532"/>
    </source>
</evidence>
<feature type="binding site" evidence="16">
    <location>
        <position position="367"/>
    </location>
    <ligand>
        <name>NADP(+)</name>
        <dbReference type="ChEBI" id="CHEBI:58349"/>
    </ligand>
</feature>
<dbReference type="GO" id="GO:0006097">
    <property type="term" value="P:glyoxylate cycle"/>
    <property type="evidence" value="ECO:0007669"/>
    <property type="project" value="UniProtKB-KW"/>
</dbReference>
<evidence type="ECO:0000256" key="15">
    <source>
        <dbReference type="PIRSR" id="PIRSR604439-1"/>
    </source>
</evidence>
<comment type="similarity">
    <text evidence="2">Belongs to the isocitrate and isopropylmalate dehydrogenases family.</text>
</comment>
<evidence type="ECO:0000256" key="12">
    <source>
        <dbReference type="ARBA" id="ARBA00023211"/>
    </source>
</evidence>
<evidence type="ECO:0000256" key="20">
    <source>
        <dbReference type="RuleBase" id="RU004446"/>
    </source>
</evidence>
<dbReference type="SMART" id="SM01329">
    <property type="entry name" value="Iso_dh"/>
    <property type="match status" value="1"/>
</dbReference>
<dbReference type="PANTHER" id="PTHR43504">
    <property type="entry name" value="ISOCITRATE DEHYDROGENASE [NADP]"/>
    <property type="match status" value="1"/>
</dbReference>
<reference evidence="22 23" key="1">
    <citation type="submission" date="2019-03" db="EMBL/GenBank/DDBJ databases">
        <title>Genomic Encyclopedia of Type Strains, Phase IV (KMG-IV): sequencing the most valuable type-strain genomes for metagenomic binning, comparative biology and taxonomic classification.</title>
        <authorList>
            <person name="Goeker M."/>
        </authorList>
    </citation>
    <scope>NUCLEOTIDE SEQUENCE [LARGE SCALE GENOMIC DNA]</scope>
    <source>
        <strain evidence="22 23">DSM 45707</strain>
    </source>
</reference>
<feature type="binding site" evidence="16">
    <location>
        <position position="410"/>
    </location>
    <ligand>
        <name>NADP(+)</name>
        <dbReference type="ChEBI" id="CHEBI:58349"/>
    </ligand>
</feature>
<evidence type="ECO:0000256" key="11">
    <source>
        <dbReference type="ARBA" id="ARBA00023002"/>
    </source>
</evidence>
<feature type="site" description="Critical for catalysis" evidence="18">
    <location>
        <position position="160"/>
    </location>
</feature>
<organism evidence="22 23">
    <name type="scientific">Hazenella coriacea</name>
    <dbReference type="NCBI Taxonomy" id="1179467"/>
    <lineage>
        <taxon>Bacteria</taxon>
        <taxon>Bacillati</taxon>
        <taxon>Bacillota</taxon>
        <taxon>Bacilli</taxon>
        <taxon>Bacillales</taxon>
        <taxon>Thermoactinomycetaceae</taxon>
        <taxon>Hazenella</taxon>
    </lineage>
</organism>
<feature type="domain" description="Isopropylmalate dehydrogenase-like" evidence="21">
    <location>
        <begin position="30"/>
        <end position="427"/>
    </location>
</feature>
<dbReference type="NCBIfam" id="TIGR00183">
    <property type="entry name" value="prok_nadp_idh"/>
    <property type="match status" value="1"/>
</dbReference>
<dbReference type="GO" id="GO:0000287">
    <property type="term" value="F:magnesium ion binding"/>
    <property type="evidence" value="ECO:0007669"/>
    <property type="project" value="InterPro"/>
</dbReference>
<evidence type="ECO:0000256" key="16">
    <source>
        <dbReference type="PIRSR" id="PIRSR604439-2"/>
    </source>
</evidence>
<comment type="function">
    <text evidence="14">Catalyzes the oxidative decarboxylation of isocitrate to 2-oxoglutarate and carbon dioxide with the concomitant reduction of NADP(+).</text>
</comment>
<feature type="binding site" evidence="16">
    <location>
        <begin position="354"/>
        <end position="360"/>
    </location>
    <ligand>
        <name>NADP(+)</name>
        <dbReference type="ChEBI" id="CHEBI:58349"/>
    </ligand>
</feature>
<keyword evidence="7 20" id="KW-0816">Tricarboxylic acid cycle</keyword>
<feature type="modified residue" description="N6-succinyllysine" evidence="19">
    <location>
        <position position="100"/>
    </location>
</feature>
<keyword evidence="10 16" id="KW-0521">NADP</keyword>
<keyword evidence="8 20" id="KW-0479">Metal-binding</keyword>
<feature type="binding site" evidence="15">
    <location>
        <position position="129"/>
    </location>
    <ligand>
        <name>D-threo-isocitrate</name>
        <dbReference type="ChEBI" id="CHEBI:15562"/>
    </ligand>
</feature>
<dbReference type="PANTHER" id="PTHR43504:SF1">
    <property type="entry name" value="ISOCITRATE DEHYDROGENASE [NADP]"/>
    <property type="match status" value="1"/>
</dbReference>
<evidence type="ECO:0000256" key="3">
    <source>
        <dbReference type="ARBA" id="ARBA00011738"/>
    </source>
</evidence>
<dbReference type="Pfam" id="PF00180">
    <property type="entry name" value="Iso_dh"/>
    <property type="match status" value="1"/>
</dbReference>
<comment type="caution">
    <text evidence="22">The sequence shown here is derived from an EMBL/GenBank/DDBJ whole genome shotgun (WGS) entry which is preliminary data.</text>
</comment>
<comment type="cofactor">
    <cofactor evidence="17">
        <name>Mg(2+)</name>
        <dbReference type="ChEBI" id="CHEBI:18420"/>
    </cofactor>
    <cofactor evidence="17">
        <name>Mn(2+)</name>
        <dbReference type="ChEBI" id="CHEBI:29035"/>
    </cofactor>
    <text evidence="17">Binds 1 Mg(2+) or Mn(2+) ion per subunit.</text>
</comment>
<feature type="modified residue" description="N6-succinyllysine" evidence="19">
    <location>
        <position position="242"/>
    </location>
</feature>
<evidence type="ECO:0000256" key="8">
    <source>
        <dbReference type="ARBA" id="ARBA00022723"/>
    </source>
</evidence>
<comment type="cofactor">
    <cofactor evidence="1">
        <name>Mn(2+)</name>
        <dbReference type="ChEBI" id="CHEBI:29035"/>
    </cofactor>
</comment>
<dbReference type="EC" id="1.1.1.42" evidence="4 20"/>